<gene>
    <name evidence="2" type="ORF">GQ55_9G215400</name>
</gene>
<feature type="region of interest" description="Disordered" evidence="1">
    <location>
        <begin position="166"/>
        <end position="252"/>
    </location>
</feature>
<protein>
    <submittedName>
        <fullName evidence="2">Uncharacterized protein</fullName>
    </submittedName>
</protein>
<feature type="compositionally biased region" description="Low complexity" evidence="1">
    <location>
        <begin position="225"/>
        <end position="234"/>
    </location>
</feature>
<organism evidence="2 3">
    <name type="scientific">Panicum hallii var. hallii</name>
    <dbReference type="NCBI Taxonomy" id="1504633"/>
    <lineage>
        <taxon>Eukaryota</taxon>
        <taxon>Viridiplantae</taxon>
        <taxon>Streptophyta</taxon>
        <taxon>Embryophyta</taxon>
        <taxon>Tracheophyta</taxon>
        <taxon>Spermatophyta</taxon>
        <taxon>Magnoliopsida</taxon>
        <taxon>Liliopsida</taxon>
        <taxon>Poales</taxon>
        <taxon>Poaceae</taxon>
        <taxon>PACMAD clade</taxon>
        <taxon>Panicoideae</taxon>
        <taxon>Panicodae</taxon>
        <taxon>Paniceae</taxon>
        <taxon>Panicinae</taxon>
        <taxon>Panicum</taxon>
        <taxon>Panicum sect. Panicum</taxon>
    </lineage>
</organism>
<dbReference type="Proteomes" id="UP000244336">
    <property type="component" value="Chromosome 9"/>
</dbReference>
<dbReference type="EMBL" id="CM009757">
    <property type="protein sequence ID" value="PUZ38673.1"/>
    <property type="molecule type" value="Genomic_DNA"/>
</dbReference>
<reference evidence="2 3" key="1">
    <citation type="submission" date="2018-04" db="EMBL/GenBank/DDBJ databases">
        <title>WGS assembly of Panicum hallii var. hallii HAL2.</title>
        <authorList>
            <person name="Lovell J."/>
            <person name="Jenkins J."/>
            <person name="Lowry D."/>
            <person name="Mamidi S."/>
            <person name="Sreedasyam A."/>
            <person name="Weng X."/>
            <person name="Barry K."/>
            <person name="Bonette J."/>
            <person name="Campitelli B."/>
            <person name="Daum C."/>
            <person name="Gordon S."/>
            <person name="Gould B."/>
            <person name="Lipzen A."/>
            <person name="MacQueen A."/>
            <person name="Palacio-Mejia J."/>
            <person name="Plott C."/>
            <person name="Shakirov E."/>
            <person name="Shu S."/>
            <person name="Yoshinaga Y."/>
            <person name="Zane M."/>
            <person name="Rokhsar D."/>
            <person name="Grimwood J."/>
            <person name="Schmutz J."/>
            <person name="Juenger T."/>
        </authorList>
    </citation>
    <scope>NUCLEOTIDE SEQUENCE [LARGE SCALE GENOMIC DNA]</scope>
    <source>
        <strain evidence="3">cv. HAL2</strain>
    </source>
</reference>
<sequence length="296" mass="31926">MPEAFAEEPSGWRGRAAEISVRAPTEQPRSTRDFAPTRIVPTPPKRRGEIPTRRPVRAASRTDSSLVSAPQIHRGRGLGFGFASTRFLDDAPELNGIPTPKPQATVENGGSAVNPAAAGPELAPPPNGPRGLLVLHLQSQARVAGRRGSHFLLRLLFQKRRLRCAKAPTSSSHLPRSPRTTQHRTSAGAPARTRARGEKEEAGRGAAVGFGPVRPARAHRRSRGRSASQAAADPRGGRRVGARRRGGDAEGRCRVSGLPLGERVRAARPRIFWIGWDAGAARLRLARAGLRQGRRR</sequence>
<keyword evidence="3" id="KW-1185">Reference proteome</keyword>
<proteinExistence type="predicted"/>
<evidence type="ECO:0000313" key="3">
    <source>
        <dbReference type="Proteomes" id="UP000244336"/>
    </source>
</evidence>
<feature type="compositionally biased region" description="Polar residues" evidence="1">
    <location>
        <begin position="168"/>
        <end position="185"/>
    </location>
</feature>
<accession>A0A2T7C613</accession>
<evidence type="ECO:0000313" key="2">
    <source>
        <dbReference type="EMBL" id="PUZ38673.1"/>
    </source>
</evidence>
<dbReference type="AlphaFoldDB" id="A0A2T7C613"/>
<evidence type="ECO:0000256" key="1">
    <source>
        <dbReference type="SAM" id="MobiDB-lite"/>
    </source>
</evidence>
<dbReference type="Gramene" id="PUZ38673">
    <property type="protein sequence ID" value="PUZ38673"/>
    <property type="gene ID" value="GQ55_9G215400"/>
</dbReference>
<name>A0A2T7C613_9POAL</name>
<feature type="region of interest" description="Disordered" evidence="1">
    <location>
        <begin position="1"/>
        <end position="67"/>
    </location>
</feature>